<evidence type="ECO:0000313" key="1">
    <source>
        <dbReference type="EMBL" id="QVK24693.1"/>
    </source>
</evidence>
<protein>
    <submittedName>
        <fullName evidence="1">Integrase</fullName>
    </submittedName>
</protein>
<accession>A0ABX8DIT3</accession>
<proteinExistence type="predicted"/>
<reference evidence="1 2" key="1">
    <citation type="journal article" date="2012" name="Int. J. Syst. Evol. Microbiol.">
        <title>Shewanella dokdonensis sp. nov., isolated from seawater.</title>
        <authorList>
            <person name="Sung H.R."/>
            <person name="Yoon J.H."/>
            <person name="Ghim S.Y."/>
        </authorList>
    </citation>
    <scope>NUCLEOTIDE SEQUENCE [LARGE SCALE GENOMIC DNA]</scope>
    <source>
        <strain evidence="1 2">DSM 23626</strain>
    </source>
</reference>
<sequence>MFSEMGIDPQSRMAHTDAKSTKIYTQDHVDWVHVPFAEIKAG</sequence>
<gene>
    <name evidence="1" type="ORF">KHX94_00190</name>
</gene>
<dbReference type="EMBL" id="CP074572">
    <property type="protein sequence ID" value="QVK24693.1"/>
    <property type="molecule type" value="Genomic_DNA"/>
</dbReference>
<dbReference type="Proteomes" id="UP000676428">
    <property type="component" value="Chromosome"/>
</dbReference>
<organism evidence="1 2">
    <name type="scientific">Shewanella dokdonensis</name>
    <dbReference type="NCBI Taxonomy" id="712036"/>
    <lineage>
        <taxon>Bacteria</taxon>
        <taxon>Pseudomonadati</taxon>
        <taxon>Pseudomonadota</taxon>
        <taxon>Gammaproteobacteria</taxon>
        <taxon>Alteromonadales</taxon>
        <taxon>Shewanellaceae</taxon>
        <taxon>Shewanella</taxon>
    </lineage>
</organism>
<keyword evidence="2" id="KW-1185">Reference proteome</keyword>
<name>A0ABX8DIT3_9GAMM</name>
<evidence type="ECO:0000313" key="2">
    <source>
        <dbReference type="Proteomes" id="UP000676428"/>
    </source>
</evidence>